<dbReference type="GO" id="GO:0004672">
    <property type="term" value="F:protein kinase activity"/>
    <property type="evidence" value="ECO:0007669"/>
    <property type="project" value="InterPro"/>
</dbReference>
<dbReference type="GO" id="GO:0016787">
    <property type="term" value="F:hydrolase activity"/>
    <property type="evidence" value="ECO:0007669"/>
    <property type="project" value="UniProtKB-KW"/>
</dbReference>
<dbReference type="InterPro" id="IPR000719">
    <property type="entry name" value="Prot_kinase_dom"/>
</dbReference>
<dbReference type="InterPro" id="IPR041677">
    <property type="entry name" value="DNA2/NAM7_AAA_11"/>
</dbReference>
<evidence type="ECO:0000256" key="2">
    <source>
        <dbReference type="ARBA" id="ARBA00022741"/>
    </source>
</evidence>
<dbReference type="InterPro" id="IPR047187">
    <property type="entry name" value="SF1_C_Upf1"/>
</dbReference>
<dbReference type="SMART" id="SM00220">
    <property type="entry name" value="S_TKc"/>
    <property type="match status" value="1"/>
</dbReference>
<dbReference type="AlphaFoldDB" id="A0A926L7A4"/>
<dbReference type="SUPFAM" id="SSF56112">
    <property type="entry name" value="Protein kinase-like (PK-like)"/>
    <property type="match status" value="1"/>
</dbReference>
<keyword evidence="2" id="KW-0547">Nucleotide-binding</keyword>
<evidence type="ECO:0000259" key="6">
    <source>
        <dbReference type="PROSITE" id="PS50011"/>
    </source>
</evidence>
<dbReference type="Pfam" id="PF13087">
    <property type="entry name" value="AAA_12"/>
    <property type="match status" value="1"/>
</dbReference>
<dbReference type="InterPro" id="IPR041679">
    <property type="entry name" value="DNA2/NAM7-like_C"/>
</dbReference>
<accession>A0A926L7A4</accession>
<comment type="caution">
    <text evidence="7">The sequence shown here is derived from an EMBL/GenBank/DDBJ whole genome shotgun (WGS) entry which is preliminary data.</text>
</comment>
<evidence type="ECO:0000256" key="3">
    <source>
        <dbReference type="ARBA" id="ARBA00022801"/>
    </source>
</evidence>
<proteinExistence type="inferred from homology"/>
<dbReference type="GO" id="GO:0043139">
    <property type="term" value="F:5'-3' DNA helicase activity"/>
    <property type="evidence" value="ECO:0007669"/>
    <property type="project" value="TreeGrafter"/>
</dbReference>
<dbReference type="GO" id="GO:0005524">
    <property type="term" value="F:ATP binding"/>
    <property type="evidence" value="ECO:0007669"/>
    <property type="project" value="UniProtKB-KW"/>
</dbReference>
<keyword evidence="5" id="KW-0067">ATP-binding</keyword>
<dbReference type="RefSeq" id="WP_188184808.1">
    <property type="nucleotide sequence ID" value="NZ_JACVQF010000225.1"/>
</dbReference>
<keyword evidence="8" id="KW-1185">Reference proteome</keyword>
<dbReference type="CDD" id="cd18808">
    <property type="entry name" value="SF1_C_Upf1"/>
    <property type="match status" value="1"/>
</dbReference>
<reference evidence="7" key="2">
    <citation type="submission" date="2020-09" db="EMBL/GenBank/DDBJ databases">
        <authorList>
            <person name="Luo X."/>
        </authorList>
    </citation>
    <scope>NUCLEOTIDE SEQUENCE</scope>
    <source>
        <strain evidence="7">TRM S81-3</strain>
    </source>
</reference>
<name>A0A926L7A4_9ACTN</name>
<dbReference type="SUPFAM" id="SSF52540">
    <property type="entry name" value="P-loop containing nucleoside triphosphate hydrolases"/>
    <property type="match status" value="1"/>
</dbReference>
<evidence type="ECO:0000313" key="7">
    <source>
        <dbReference type="EMBL" id="MBD0423883.1"/>
    </source>
</evidence>
<gene>
    <name evidence="7" type="ORF">H0H10_32795</name>
</gene>
<dbReference type="PROSITE" id="PS50011">
    <property type="entry name" value="PROTEIN_KINASE_DOM"/>
    <property type="match status" value="1"/>
</dbReference>
<dbReference type="EMBL" id="JACVQF010000225">
    <property type="protein sequence ID" value="MBD0423883.1"/>
    <property type="molecule type" value="Genomic_DNA"/>
</dbReference>
<dbReference type="PANTHER" id="PTHR43788:SF8">
    <property type="entry name" value="DNA-BINDING PROTEIN SMUBP-2"/>
    <property type="match status" value="1"/>
</dbReference>
<organism evidence="7 8">
    <name type="scientific">Streptomyces griseicoloratus</name>
    <dbReference type="NCBI Taxonomy" id="2752516"/>
    <lineage>
        <taxon>Bacteria</taxon>
        <taxon>Bacillati</taxon>
        <taxon>Actinomycetota</taxon>
        <taxon>Actinomycetes</taxon>
        <taxon>Kitasatosporales</taxon>
        <taxon>Streptomycetaceae</taxon>
        <taxon>Streptomyces</taxon>
    </lineage>
</organism>
<dbReference type="InterPro" id="IPR011009">
    <property type="entry name" value="Kinase-like_dom_sf"/>
</dbReference>
<reference evidence="7" key="1">
    <citation type="submission" date="2020-09" db="EMBL/GenBank/DDBJ databases">
        <title>Streptomyces grisecoloratus sp. nov., isolated from cotton soil.</title>
        <authorList>
            <person name="Xing L."/>
        </authorList>
    </citation>
    <scope>NUCLEOTIDE SEQUENCE</scope>
    <source>
        <strain evidence="7">TRM S81-3</strain>
    </source>
</reference>
<sequence>MNLSSGTGVLQGRYELTERVFRRRLSDENGSGGAENWLALGEYGQEYLLKIWPHSKDDPDVSDMNRALWDAELRTLYRACSSPGAERSLMVLREAGVDNEIGLLVMALEAPGYSCLAVELAENRSSHYWLTNENTESRRDLWNGLKGLADGLNLLHEQQVLHTGVSAESVFLDPTQGADSLRLGGFEWSVRVGSGSARPLSAHWGTPPETMGGPHQVFGPDGDWFGFGILAARCLLPIEHLNNNSPTVQARYKHILNKIEKSKDLLTDLERDFLLRLVAESPLDRMTRYEDIAARIEDIVSRLGRSPAPNEWDDRYVLMIDPKNTQVTESAMAAGLRKELSLGPTEMFNPRDARHATALTRFVQQDLNSQGARLYAVRNQHFFMLLGDKLQLRIGQYRDRYVGAGEAEATWKHARVLGVGELRGASDDAVSAFPPGSITVLNILENLRRTEPTLLQNASSWERRLPRVDRAAKQRAELEKFCAFVRVTNQIELLFRDAELFAYRIVDRTVTDSGKEEITIEELERPREVLSFLQVDGGLVEFLQRERENSSKTDAGLVVLTGLSLDSLSSPPAELSSTWNITQVDVAHRQAKLTRQDVAAQMTEVPDHGILRSHGMEGQIRLIKRRKEAIDRLPSHTYLLRSLANPGEVFMDTGDVEPPVALDPAKLDQSKRGVIQDILRVRPIYALQGPPGTGKTTMVAWLLRQILDEDPVAQILITAQAHGAVDVLWSKVKEEAFRGVREERQPLAVRLGRKSTEGASEQEGSVDEVVGKTLDSAVRHLLAEPDRSAVQNQWLAACRDMQAELAAPEPGALLPDFRQLVKRGANLTFCTTSAGELEGLSSELSFDWSIVEESGKVHGFDLALPLQAGHRWLLIGDQKQLPPYRDKDYLDAVNHLDRVVDALDSLPDGGARLLDREFVRMWREWDEAERDDFIVYSREWLKVFKTIFDNCSYAQGGRGENDPVLTGKTEQGAAMAGMLAVQHRMHSDIGTLISEAYYDGELTNSDRTKPSSGRLGNLAHPFVAPDGIAGKAIVWIDTPWSAAGEEAGEWGAPTGGKQVPRYINPAEAHALFRFIEKLKVDPTAAGREPLKLTVLSPYSQQVGYLERNLSSCRLPSGVRFAERARRGGGQPRSGAFTVDSFQGDQSDIIAVSLVRNNQAPGHLRGQGMGFLQDAPRLNVLLSRAERLLVLVGSWDFFRKQTELIELDEQDKELWHWKKVLTTLEAWEADGRVLRLPADLSEYREPTVREVLSNRHRSAQ</sequence>
<dbReference type="Gene3D" id="3.40.50.300">
    <property type="entry name" value="P-loop containing nucleotide triphosphate hydrolases"/>
    <property type="match status" value="2"/>
</dbReference>
<protein>
    <recommendedName>
        <fullName evidence="6">Protein kinase domain-containing protein</fullName>
    </recommendedName>
</protein>
<keyword evidence="4" id="KW-0347">Helicase</keyword>
<evidence type="ECO:0000256" key="1">
    <source>
        <dbReference type="ARBA" id="ARBA00007913"/>
    </source>
</evidence>
<dbReference type="InterPro" id="IPR050534">
    <property type="entry name" value="Coronavir_polyprotein_1ab"/>
</dbReference>
<dbReference type="Pfam" id="PF00069">
    <property type="entry name" value="Pkinase"/>
    <property type="match status" value="1"/>
</dbReference>
<dbReference type="Pfam" id="PF13086">
    <property type="entry name" value="AAA_11"/>
    <property type="match status" value="2"/>
</dbReference>
<keyword evidence="3" id="KW-0378">Hydrolase</keyword>
<evidence type="ECO:0000256" key="4">
    <source>
        <dbReference type="ARBA" id="ARBA00022806"/>
    </source>
</evidence>
<evidence type="ECO:0000313" key="8">
    <source>
        <dbReference type="Proteomes" id="UP000621210"/>
    </source>
</evidence>
<feature type="domain" description="Protein kinase" evidence="6">
    <location>
        <begin position="23"/>
        <end position="300"/>
    </location>
</feature>
<dbReference type="PANTHER" id="PTHR43788">
    <property type="entry name" value="DNA2/NAM7 HELICASE FAMILY MEMBER"/>
    <property type="match status" value="1"/>
</dbReference>
<evidence type="ECO:0000256" key="5">
    <source>
        <dbReference type="ARBA" id="ARBA00022840"/>
    </source>
</evidence>
<comment type="similarity">
    <text evidence="1">Belongs to the DNA2/NAM7 helicase family.</text>
</comment>
<dbReference type="InterPro" id="IPR027417">
    <property type="entry name" value="P-loop_NTPase"/>
</dbReference>
<dbReference type="Proteomes" id="UP000621210">
    <property type="component" value="Unassembled WGS sequence"/>
</dbReference>
<dbReference type="Gene3D" id="1.10.510.10">
    <property type="entry name" value="Transferase(Phosphotransferase) domain 1"/>
    <property type="match status" value="1"/>
</dbReference>